<feature type="binding site" evidence="7">
    <location>
        <position position="74"/>
    </location>
    <ligand>
        <name>4-imidazolone-5-propanoate</name>
        <dbReference type="ChEBI" id="CHEBI:77893"/>
    </ligand>
</feature>
<proteinExistence type="inferred from homology"/>
<dbReference type="SUPFAM" id="SSF51338">
    <property type="entry name" value="Composite domain of metallo-dependent hydrolases"/>
    <property type="match status" value="2"/>
</dbReference>
<evidence type="ECO:0000313" key="9">
    <source>
        <dbReference type="EMBL" id="MBD7957772.1"/>
    </source>
</evidence>
<feature type="binding site" evidence="7">
    <location>
        <position position="299"/>
    </location>
    <ligand>
        <name>4-imidazolone-5-propanoate</name>
        <dbReference type="ChEBI" id="CHEBI:77893"/>
    </ligand>
</feature>
<evidence type="ECO:0000256" key="1">
    <source>
        <dbReference type="ARBA" id="ARBA00012864"/>
    </source>
</evidence>
<feature type="binding site" evidence="7">
    <location>
        <position position="223"/>
    </location>
    <ligand>
        <name>4-imidazolone-5-propanoate</name>
        <dbReference type="ChEBI" id="CHEBI:77893"/>
    </ligand>
</feature>
<keyword evidence="3 7" id="KW-0378">Hydrolase</keyword>
<accession>A0ABR8S2Q1</accession>
<dbReference type="Gene3D" id="3.20.20.140">
    <property type="entry name" value="Metal-dependent hydrolases"/>
    <property type="match status" value="1"/>
</dbReference>
<feature type="binding site" evidence="7">
    <location>
        <position position="159"/>
    </location>
    <ligand>
        <name>4-imidazolone-5-propanoate</name>
        <dbReference type="ChEBI" id="CHEBI:77893"/>
    </ligand>
</feature>
<evidence type="ECO:0000256" key="4">
    <source>
        <dbReference type="ARBA" id="ARBA00022808"/>
    </source>
</evidence>
<feature type="binding site" evidence="7">
    <location>
        <position position="65"/>
    </location>
    <ligand>
        <name>Fe(3+)</name>
        <dbReference type="ChEBI" id="CHEBI:29034"/>
    </ligand>
</feature>
<dbReference type="RefSeq" id="WP_191718933.1">
    <property type="nucleotide sequence ID" value="NZ_JACSQP010000004.1"/>
</dbReference>
<name>A0ABR8S2Q1_9MICO</name>
<evidence type="ECO:0000259" key="8">
    <source>
        <dbReference type="Pfam" id="PF01979"/>
    </source>
</evidence>
<evidence type="ECO:0000256" key="3">
    <source>
        <dbReference type="ARBA" id="ARBA00022801"/>
    </source>
</evidence>
<keyword evidence="5 7" id="KW-0862">Zinc</keyword>
<comment type="cofactor">
    <cofactor evidence="7">
        <name>Zn(2+)</name>
        <dbReference type="ChEBI" id="CHEBI:29105"/>
    </cofactor>
    <cofactor evidence="7">
        <name>Fe(3+)</name>
        <dbReference type="ChEBI" id="CHEBI:29034"/>
    </cofactor>
    <text evidence="7">Binds 1 zinc or iron ion per subunit.</text>
</comment>
<keyword evidence="6 7" id="KW-0408">Iron</keyword>
<dbReference type="EMBL" id="JACSQP010000004">
    <property type="protein sequence ID" value="MBD7957772.1"/>
    <property type="molecule type" value="Genomic_DNA"/>
</dbReference>
<evidence type="ECO:0000256" key="7">
    <source>
        <dbReference type="HAMAP-Rule" id="MF_00372"/>
    </source>
</evidence>
<dbReference type="EC" id="3.5.2.7" evidence="1 7"/>
<dbReference type="SUPFAM" id="SSF51556">
    <property type="entry name" value="Metallo-dependent hydrolases"/>
    <property type="match status" value="1"/>
</dbReference>
<comment type="catalytic activity">
    <reaction evidence="7">
        <text>4-imidazolone-5-propanoate + H2O = N-formimidoyl-L-glutamate</text>
        <dbReference type="Rhea" id="RHEA:23660"/>
        <dbReference type="ChEBI" id="CHEBI:15377"/>
        <dbReference type="ChEBI" id="CHEBI:58928"/>
        <dbReference type="ChEBI" id="CHEBI:77893"/>
        <dbReference type="EC" id="3.5.2.7"/>
    </reaction>
</comment>
<organism evidence="9 10">
    <name type="scientific">Microbacterium pullorum</name>
    <dbReference type="NCBI Taxonomy" id="2762236"/>
    <lineage>
        <taxon>Bacteria</taxon>
        <taxon>Bacillati</taxon>
        <taxon>Actinomycetota</taxon>
        <taxon>Actinomycetes</taxon>
        <taxon>Micrococcales</taxon>
        <taxon>Microbacteriaceae</taxon>
        <taxon>Microbacterium</taxon>
    </lineage>
</organism>
<evidence type="ECO:0000313" key="10">
    <source>
        <dbReference type="Proteomes" id="UP000648352"/>
    </source>
</evidence>
<evidence type="ECO:0000256" key="2">
    <source>
        <dbReference type="ARBA" id="ARBA00022723"/>
    </source>
</evidence>
<dbReference type="NCBIfam" id="TIGR01224">
    <property type="entry name" value="hutI"/>
    <property type="match status" value="1"/>
</dbReference>
<reference evidence="9 10" key="1">
    <citation type="submission" date="2020-08" db="EMBL/GenBank/DDBJ databases">
        <title>A Genomic Blueprint of the Chicken Gut Microbiome.</title>
        <authorList>
            <person name="Gilroy R."/>
            <person name="Ravi A."/>
            <person name="Getino M."/>
            <person name="Pursley I."/>
            <person name="Horton D.L."/>
            <person name="Alikhan N.-F."/>
            <person name="Baker D."/>
            <person name="Gharbi K."/>
            <person name="Hall N."/>
            <person name="Watson M."/>
            <person name="Adriaenssens E.M."/>
            <person name="Foster-Nyarko E."/>
            <person name="Jarju S."/>
            <person name="Secka A."/>
            <person name="Antonio M."/>
            <person name="Oren A."/>
            <person name="Chaudhuri R."/>
            <person name="La Ragione R.M."/>
            <person name="Hildebrand F."/>
            <person name="Pallen M.J."/>
        </authorList>
    </citation>
    <scope>NUCLEOTIDE SEQUENCE [LARGE SCALE GENOMIC DNA]</scope>
    <source>
        <strain evidence="9 10">Sa4CUA7</strain>
    </source>
</reference>
<dbReference type="PANTHER" id="PTHR42752">
    <property type="entry name" value="IMIDAZOLONEPROPIONASE"/>
    <property type="match status" value="1"/>
</dbReference>
<dbReference type="PANTHER" id="PTHR42752:SF1">
    <property type="entry name" value="IMIDAZOLONEPROPIONASE-RELATED"/>
    <property type="match status" value="1"/>
</dbReference>
<keyword evidence="2 7" id="KW-0479">Metal-binding</keyword>
<protein>
    <recommendedName>
        <fullName evidence="1 7">Imidazolonepropionase</fullName>
        <ecNumber evidence="1 7">3.5.2.7</ecNumber>
    </recommendedName>
    <alternativeName>
        <fullName evidence="7">Imidazolone-5-propionate hydrolase</fullName>
    </alternativeName>
</protein>
<dbReference type="Gene3D" id="2.30.40.10">
    <property type="entry name" value="Urease, subunit C, domain 1"/>
    <property type="match status" value="1"/>
</dbReference>
<comment type="caution">
    <text evidence="9">The sequence shown here is derived from an EMBL/GenBank/DDBJ whole genome shotgun (WGS) entry which is preliminary data.</text>
</comment>
<comment type="pathway">
    <text evidence="7">Amino-acid degradation; L-histidine degradation into L-glutamate; N-formimidoyl-L-glutamate from L-histidine: step 3/3.</text>
</comment>
<keyword evidence="10" id="KW-1185">Reference proteome</keyword>
<feature type="binding site" evidence="7">
    <location>
        <position position="132"/>
    </location>
    <ligand>
        <name>N-formimidoyl-L-glutamate</name>
        <dbReference type="ChEBI" id="CHEBI:58928"/>
    </ligand>
</feature>
<dbReference type="Proteomes" id="UP000648352">
    <property type="component" value="Unassembled WGS sequence"/>
</dbReference>
<feature type="binding site" evidence="7">
    <location>
        <position position="65"/>
    </location>
    <ligand>
        <name>Zn(2+)</name>
        <dbReference type="ChEBI" id="CHEBI:29105"/>
    </ligand>
</feature>
<dbReference type="InterPro" id="IPR006680">
    <property type="entry name" value="Amidohydro-rel"/>
</dbReference>
<sequence length="391" mass="40470">MGAELITDIGELTTNLPARSRITRAALIVESGRIAWLGAAADAPAADIVTSVDGRAVLPGWVDSHTHMVFAGDRSAEFQARMAGQKYAAGGIATTVRATRAASDAELATNLTRLRDEARRQGTTFLETKTGYGLDVASEERSARIAAAQADIVTFLGAHVVPDGLDTRAYLDLVTGPMLGAVAPYAQFIDVFCERGAFDVEQSREVLEAGRRAGLGLRVHGNQLGHGGGVALAVELGAASVDHCNALSDADIDALAGSHTVATVLPACDLSTREPLAPARRLWDAGATVAIATNCNPGTSYTTSMPYCVATAVLQMHLTIEEAVWAATRGGAIALGVAGSADSVGLLDVGGRADLQVLEAPSIAHLAYRPGVPLTAAVWVGGERVALTPSW</sequence>
<comment type="subcellular location">
    <subcellularLocation>
        <location evidence="7">Cytoplasm</location>
    </subcellularLocation>
</comment>
<dbReference type="Pfam" id="PF01979">
    <property type="entry name" value="Amidohydro_1"/>
    <property type="match status" value="1"/>
</dbReference>
<feature type="binding site" evidence="7">
    <location>
        <position position="294"/>
    </location>
    <ligand>
        <name>Zn(2+)</name>
        <dbReference type="ChEBI" id="CHEBI:29105"/>
    </ligand>
</feature>
<evidence type="ECO:0000256" key="6">
    <source>
        <dbReference type="ARBA" id="ARBA00023004"/>
    </source>
</evidence>
<comment type="function">
    <text evidence="7">Catalyzes the hydrolytic cleavage of the carbon-nitrogen bond in imidazolone-5-propanoate to yield N-formimidoyl-L-glutamate. It is the third step in the universal histidine degradation pathway.</text>
</comment>
<feature type="binding site" evidence="7">
    <location>
        <position position="298"/>
    </location>
    <ligand>
        <name>N-formimidoyl-L-glutamate</name>
        <dbReference type="ChEBI" id="CHEBI:58928"/>
    </ligand>
</feature>
<dbReference type="HAMAP" id="MF_00372">
    <property type="entry name" value="HutI"/>
    <property type="match status" value="1"/>
</dbReference>
<keyword evidence="4 7" id="KW-0369">Histidine metabolism</keyword>
<dbReference type="InterPro" id="IPR011059">
    <property type="entry name" value="Metal-dep_hydrolase_composite"/>
</dbReference>
<feature type="binding site" evidence="7">
    <location>
        <position position="67"/>
    </location>
    <ligand>
        <name>Zn(2+)</name>
        <dbReference type="ChEBI" id="CHEBI:29105"/>
    </ligand>
</feature>
<feature type="binding site" evidence="7">
    <location>
        <position position="67"/>
    </location>
    <ligand>
        <name>Fe(3+)</name>
        <dbReference type="ChEBI" id="CHEBI:29034"/>
    </ligand>
</feature>
<evidence type="ECO:0000256" key="5">
    <source>
        <dbReference type="ARBA" id="ARBA00022833"/>
    </source>
</evidence>
<feature type="domain" description="Amidohydrolase-related" evidence="8">
    <location>
        <begin position="224"/>
        <end position="384"/>
    </location>
</feature>
<feature type="binding site" evidence="7">
    <location>
        <position position="220"/>
    </location>
    <ligand>
        <name>Fe(3+)</name>
        <dbReference type="ChEBI" id="CHEBI:29034"/>
    </ligand>
</feature>
<feature type="binding site" evidence="7">
    <location>
        <position position="294"/>
    </location>
    <ligand>
        <name>Fe(3+)</name>
        <dbReference type="ChEBI" id="CHEBI:29034"/>
    </ligand>
</feature>
<feature type="binding site" evidence="7">
    <location>
        <position position="296"/>
    </location>
    <ligand>
        <name>N-formimidoyl-L-glutamate</name>
        <dbReference type="ChEBI" id="CHEBI:58928"/>
    </ligand>
</feature>
<dbReference type="InterPro" id="IPR005920">
    <property type="entry name" value="HutI"/>
</dbReference>
<dbReference type="InterPro" id="IPR032466">
    <property type="entry name" value="Metal_Hydrolase"/>
</dbReference>
<feature type="binding site" evidence="7">
    <location>
        <position position="132"/>
    </location>
    <ligand>
        <name>4-imidazolone-5-propanoate</name>
        <dbReference type="ChEBI" id="CHEBI:77893"/>
    </ligand>
</feature>
<dbReference type="GO" id="GO:0050480">
    <property type="term" value="F:imidazolonepropionase activity"/>
    <property type="evidence" value="ECO:0007669"/>
    <property type="project" value="UniProtKB-EC"/>
</dbReference>
<feature type="binding site" evidence="7">
    <location>
        <position position="220"/>
    </location>
    <ligand>
        <name>Zn(2+)</name>
        <dbReference type="ChEBI" id="CHEBI:29105"/>
    </ligand>
</feature>
<keyword evidence="7" id="KW-0963">Cytoplasm</keyword>
<comment type="similarity">
    <text evidence="7">Belongs to the metallo-dependent hydrolases superfamily. HutI family.</text>
</comment>
<gene>
    <name evidence="7" type="primary">hutI</name>
    <name evidence="9" type="ORF">H9651_08985</name>
</gene>